<name>A0A6S8KDP2_DUNTE</name>
<evidence type="ECO:0000256" key="1">
    <source>
        <dbReference type="SAM" id="MobiDB-lite"/>
    </source>
</evidence>
<dbReference type="AlphaFoldDB" id="A0A6S8KDP2"/>
<feature type="compositionally biased region" description="Basic residues" evidence="1">
    <location>
        <begin position="304"/>
        <end position="322"/>
    </location>
</feature>
<dbReference type="PANTHER" id="PTHR13696">
    <property type="entry name" value="P-LOOP CONTAINING NUCLEOSIDE TRIPHOSPHATE HYDROLASE"/>
    <property type="match status" value="1"/>
</dbReference>
<evidence type="ECO:0000313" key="8">
    <source>
        <dbReference type="EMBL" id="CAE0493579.1"/>
    </source>
</evidence>
<proteinExistence type="predicted"/>
<organism evidence="8">
    <name type="scientific">Dunaliella tertiolecta</name>
    <name type="common">Green alga</name>
    <dbReference type="NCBI Taxonomy" id="3047"/>
    <lineage>
        <taxon>Eukaryota</taxon>
        <taxon>Viridiplantae</taxon>
        <taxon>Chlorophyta</taxon>
        <taxon>core chlorophytes</taxon>
        <taxon>Chlorophyceae</taxon>
        <taxon>CS clade</taxon>
        <taxon>Chlamydomonadales</taxon>
        <taxon>Dunaliellaceae</taxon>
        <taxon>Dunaliella</taxon>
    </lineage>
</organism>
<evidence type="ECO:0000313" key="6">
    <source>
        <dbReference type="EMBL" id="CAE0493573.1"/>
    </source>
</evidence>
<evidence type="ECO:0000313" key="4">
    <source>
        <dbReference type="EMBL" id="CAE0493571.1"/>
    </source>
</evidence>
<evidence type="ECO:0000313" key="7">
    <source>
        <dbReference type="EMBL" id="CAE0493574.1"/>
    </source>
</evidence>
<feature type="region of interest" description="Disordered" evidence="1">
    <location>
        <begin position="93"/>
        <end position="112"/>
    </location>
</feature>
<evidence type="ECO:0000259" key="2">
    <source>
        <dbReference type="Pfam" id="PF13614"/>
    </source>
</evidence>
<dbReference type="PANTHER" id="PTHR13696:SF99">
    <property type="entry name" value="COBYRINIC ACID AC-DIAMIDE SYNTHASE"/>
    <property type="match status" value="1"/>
</dbReference>
<dbReference type="EMBL" id="HBIP01014835">
    <property type="protein sequence ID" value="CAE0493571.1"/>
    <property type="molecule type" value="Transcribed_RNA"/>
</dbReference>
<feature type="compositionally biased region" description="Basic and acidic residues" evidence="1">
    <location>
        <begin position="1"/>
        <end position="20"/>
    </location>
</feature>
<dbReference type="InterPro" id="IPR027417">
    <property type="entry name" value="P-loop_NTPase"/>
</dbReference>
<feature type="region of interest" description="Disordered" evidence="1">
    <location>
        <begin position="1"/>
        <end position="27"/>
    </location>
</feature>
<accession>A0A6S8KDP2</accession>
<dbReference type="EMBL" id="HBIP01014839">
    <property type="protein sequence ID" value="CAE0493573.1"/>
    <property type="molecule type" value="Transcribed_RNA"/>
</dbReference>
<dbReference type="Pfam" id="PF13614">
    <property type="entry name" value="AAA_31"/>
    <property type="match status" value="1"/>
</dbReference>
<dbReference type="EMBL" id="HBIP01014838">
    <property type="protein sequence ID" value="CAE0493572.1"/>
    <property type="molecule type" value="Transcribed_RNA"/>
</dbReference>
<sequence length="484" mass="53584">MASSSREARPGPHSPVEDGRGSGSPKVVSCWLPKGGVAKSTRTLELGYSLSHLGFKTIMLEFDPQRDLTKRVFNNEQTRARYNVRMVDPARILQQSGHHQPQDTADDDDGVDDELPPFYYFPDLEDFYNKSNHHRPNNVYDTVRSQYLGEGSTALNTPELVEILPPSSEGRGGLFLLPGHPQINKLDEQVALAYNGLSGSQIKATVFNDLCGKLAQKYRPDIILVDLSPDKGALNGLVILSSDLLVLPCIADSSSFAAISDVIPAMETWHYRHERQRTDIENPHRHKMRRPEVAIAGTIQSHFTCKKKKKKGEGKPPKRRRQPRQEAENDDDDDDDQEAADLEHTSAGAEGADGGQQPLTVTTKAFLMYMKCIDYATSEVLVPAVRGINDGQSRLQLLDGQAYINAGVSTEAYCLGRMPDYHSIANVAHRCGTPAPFLTSNQFPGGAQRVSSWRNVIDGISLRILKLLGKPVPRNPELEETPQR</sequence>
<dbReference type="EMBL" id="HBIP01014840">
    <property type="protein sequence ID" value="CAE0493574.1"/>
    <property type="molecule type" value="Transcribed_RNA"/>
</dbReference>
<feature type="region of interest" description="Disordered" evidence="1">
    <location>
        <begin position="303"/>
        <end position="340"/>
    </location>
</feature>
<evidence type="ECO:0000313" key="5">
    <source>
        <dbReference type="EMBL" id="CAE0493572.1"/>
    </source>
</evidence>
<feature type="domain" description="AAA" evidence="2">
    <location>
        <begin position="26"/>
        <end position="78"/>
    </location>
</feature>
<gene>
    <name evidence="3" type="ORF">DTER00134_LOCUS8642</name>
    <name evidence="4" type="ORF">DTER00134_LOCUS8644</name>
    <name evidence="5" type="ORF">DTER00134_LOCUS8645</name>
    <name evidence="6" type="ORF">DTER00134_LOCUS8646</name>
    <name evidence="7" type="ORF">DTER00134_LOCUS8647</name>
    <name evidence="8" type="ORF">DTER00134_LOCUS8652</name>
</gene>
<evidence type="ECO:0000313" key="3">
    <source>
        <dbReference type="EMBL" id="CAE0493569.1"/>
    </source>
</evidence>
<dbReference type="SUPFAM" id="SSF52540">
    <property type="entry name" value="P-loop containing nucleoside triphosphate hydrolases"/>
    <property type="match status" value="1"/>
</dbReference>
<reference evidence="8" key="1">
    <citation type="submission" date="2021-01" db="EMBL/GenBank/DDBJ databases">
        <authorList>
            <person name="Corre E."/>
            <person name="Pelletier E."/>
            <person name="Niang G."/>
            <person name="Scheremetjew M."/>
            <person name="Finn R."/>
            <person name="Kale V."/>
            <person name="Holt S."/>
            <person name="Cochrane G."/>
            <person name="Meng A."/>
            <person name="Brown T."/>
            <person name="Cohen L."/>
        </authorList>
    </citation>
    <scope>NUCLEOTIDE SEQUENCE</scope>
    <source>
        <strain evidence="8">CCMP1320</strain>
    </source>
</reference>
<dbReference type="EMBL" id="HBIP01014845">
    <property type="protein sequence ID" value="CAE0493579.1"/>
    <property type="molecule type" value="Transcribed_RNA"/>
</dbReference>
<feature type="compositionally biased region" description="Acidic residues" evidence="1">
    <location>
        <begin position="328"/>
        <end position="340"/>
    </location>
</feature>
<dbReference type="InterPro" id="IPR025669">
    <property type="entry name" value="AAA_dom"/>
</dbReference>
<protein>
    <recommendedName>
        <fullName evidence="2">AAA domain-containing protein</fullName>
    </recommendedName>
</protein>
<dbReference type="InterPro" id="IPR050678">
    <property type="entry name" value="DNA_Partitioning_ATPase"/>
</dbReference>
<dbReference type="Gene3D" id="3.40.50.300">
    <property type="entry name" value="P-loop containing nucleotide triphosphate hydrolases"/>
    <property type="match status" value="1"/>
</dbReference>
<dbReference type="EMBL" id="HBIP01014833">
    <property type="protein sequence ID" value="CAE0493569.1"/>
    <property type="molecule type" value="Transcribed_RNA"/>
</dbReference>